<comment type="caution">
    <text evidence="2">The sequence shown here is derived from an EMBL/GenBank/DDBJ whole genome shotgun (WGS) entry which is preliminary data.</text>
</comment>
<dbReference type="AlphaFoldDB" id="A0A8X6TGG4"/>
<keyword evidence="3" id="KW-1185">Reference proteome</keyword>
<accession>A0A8X6TGG4</accession>
<name>A0A8X6TGG4_NEPPI</name>
<organism evidence="2 3">
    <name type="scientific">Nephila pilipes</name>
    <name type="common">Giant wood spider</name>
    <name type="synonym">Nephila maculata</name>
    <dbReference type="NCBI Taxonomy" id="299642"/>
    <lineage>
        <taxon>Eukaryota</taxon>
        <taxon>Metazoa</taxon>
        <taxon>Ecdysozoa</taxon>
        <taxon>Arthropoda</taxon>
        <taxon>Chelicerata</taxon>
        <taxon>Arachnida</taxon>
        <taxon>Araneae</taxon>
        <taxon>Araneomorphae</taxon>
        <taxon>Entelegynae</taxon>
        <taxon>Araneoidea</taxon>
        <taxon>Nephilidae</taxon>
        <taxon>Nephila</taxon>
    </lineage>
</organism>
<gene>
    <name evidence="2" type="ORF">NPIL_187531</name>
</gene>
<reference evidence="2" key="1">
    <citation type="submission" date="2020-08" db="EMBL/GenBank/DDBJ databases">
        <title>Multicomponent nature underlies the extraordinary mechanical properties of spider dragline silk.</title>
        <authorList>
            <person name="Kono N."/>
            <person name="Nakamura H."/>
            <person name="Mori M."/>
            <person name="Yoshida Y."/>
            <person name="Ohtoshi R."/>
            <person name="Malay A.D."/>
            <person name="Moran D.A.P."/>
            <person name="Tomita M."/>
            <person name="Numata K."/>
            <person name="Arakawa K."/>
        </authorList>
    </citation>
    <scope>NUCLEOTIDE SEQUENCE</scope>
</reference>
<evidence type="ECO:0000256" key="1">
    <source>
        <dbReference type="SAM" id="MobiDB-lite"/>
    </source>
</evidence>
<sequence length="96" mass="11299">MEIMYQTQQKPYYENRRNPYHPQGQFRSQPHKYESFGQNKNQGSREMAGPTSHYDRRGGLFKSRLDNYAARHIINLEAEISMEAIKFTVANSTLLE</sequence>
<evidence type="ECO:0000313" key="3">
    <source>
        <dbReference type="Proteomes" id="UP000887013"/>
    </source>
</evidence>
<feature type="region of interest" description="Disordered" evidence="1">
    <location>
        <begin position="1"/>
        <end position="56"/>
    </location>
</feature>
<dbReference type="EMBL" id="BMAW01103208">
    <property type="protein sequence ID" value="GFT08062.1"/>
    <property type="molecule type" value="Genomic_DNA"/>
</dbReference>
<protein>
    <submittedName>
        <fullName evidence="2">Uncharacterized protein</fullName>
    </submittedName>
</protein>
<proteinExistence type="predicted"/>
<dbReference type="Proteomes" id="UP000887013">
    <property type="component" value="Unassembled WGS sequence"/>
</dbReference>
<evidence type="ECO:0000313" key="2">
    <source>
        <dbReference type="EMBL" id="GFT08062.1"/>
    </source>
</evidence>
<feature type="compositionally biased region" description="Polar residues" evidence="1">
    <location>
        <begin position="1"/>
        <end position="10"/>
    </location>
</feature>